<dbReference type="Proteomes" id="UP000541470">
    <property type="component" value="Unassembled WGS sequence"/>
</dbReference>
<dbReference type="SUPFAM" id="SSF53448">
    <property type="entry name" value="Nucleotide-diphospho-sugar transferases"/>
    <property type="match status" value="1"/>
</dbReference>
<protein>
    <submittedName>
        <fullName evidence="3">Glycosyltransferase family 2 protein</fullName>
    </submittedName>
</protein>
<dbReference type="CDD" id="cd02511">
    <property type="entry name" value="Beta4Glucosyltransferase"/>
    <property type="match status" value="1"/>
</dbReference>
<sequence length="313" mass="36432">MGHHANGRLLLLMLTVLILTRDEERHIERAIRSVKPFAERIVVIDSFSADRTVEIALATGAEVLQQTFTSHARQFEWGVRQADIRTEWLMRLDADEVIGAELAEEICETLPAMAADVSGIALKRKQIFLGRWIRHGGRYPLVLTRIWRHGRGRVEDRWMDEHVVIDGGRIVCLQQPFADHNLNDLGFFVEKHNRYATREAVEILNRRHGLFQREIRGRQDQTAPGVARKRWIKEQVYDRMPFPLAALGYFLFRYVVQLGFLDGREGLIYHGLQGFWYRFLVGAKVFEWERALRRHVTAENKRNELARLTGLSL</sequence>
<dbReference type="AlphaFoldDB" id="A0A7Y0FWL0"/>
<dbReference type="Gene3D" id="3.90.550.10">
    <property type="entry name" value="Spore Coat Polysaccharide Biosynthesis Protein SpsA, Chain A"/>
    <property type="match status" value="1"/>
</dbReference>
<comment type="similarity">
    <text evidence="1">Belongs to the glycosyltransferase 2 family. WaaE/KdtX subfamily.</text>
</comment>
<reference evidence="3 4" key="1">
    <citation type="submission" date="2020-04" db="EMBL/GenBank/DDBJ databases">
        <title>Rhizobium sp. S-51 isolated from soil.</title>
        <authorList>
            <person name="Dahal R.H."/>
        </authorList>
    </citation>
    <scope>NUCLEOTIDE SEQUENCE [LARGE SCALE GENOMIC DNA]</scope>
    <source>
        <strain evidence="3 4">S-51</strain>
    </source>
</reference>
<gene>
    <name evidence="3" type="ORF">HHL25_12780</name>
</gene>
<dbReference type="InterPro" id="IPR001173">
    <property type="entry name" value="Glyco_trans_2-like"/>
</dbReference>
<dbReference type="EMBL" id="JABBGK010000002">
    <property type="protein sequence ID" value="NML75000.1"/>
    <property type="molecule type" value="Genomic_DNA"/>
</dbReference>
<keyword evidence="3" id="KW-0808">Transferase</keyword>
<evidence type="ECO:0000259" key="2">
    <source>
        <dbReference type="Pfam" id="PF00535"/>
    </source>
</evidence>
<keyword evidence="4" id="KW-1185">Reference proteome</keyword>
<evidence type="ECO:0000256" key="1">
    <source>
        <dbReference type="ARBA" id="ARBA00038494"/>
    </source>
</evidence>
<dbReference type="InterPro" id="IPR029044">
    <property type="entry name" value="Nucleotide-diphossugar_trans"/>
</dbReference>
<dbReference type="GO" id="GO:0016740">
    <property type="term" value="F:transferase activity"/>
    <property type="evidence" value="ECO:0007669"/>
    <property type="project" value="UniProtKB-KW"/>
</dbReference>
<proteinExistence type="inferred from homology"/>
<dbReference type="PANTHER" id="PTHR43630">
    <property type="entry name" value="POLY-BETA-1,6-N-ACETYL-D-GLUCOSAMINE SYNTHASE"/>
    <property type="match status" value="1"/>
</dbReference>
<feature type="domain" description="Glycosyltransferase 2-like" evidence="2">
    <location>
        <begin position="15"/>
        <end position="146"/>
    </location>
</feature>
<accession>A0A7Y0FWL0</accession>
<evidence type="ECO:0000313" key="4">
    <source>
        <dbReference type="Proteomes" id="UP000541470"/>
    </source>
</evidence>
<evidence type="ECO:0000313" key="3">
    <source>
        <dbReference type="EMBL" id="NML75000.1"/>
    </source>
</evidence>
<organism evidence="3 4">
    <name type="scientific">Rhizobium terricola</name>
    <dbReference type="NCBI Taxonomy" id="2728849"/>
    <lineage>
        <taxon>Bacteria</taxon>
        <taxon>Pseudomonadati</taxon>
        <taxon>Pseudomonadota</taxon>
        <taxon>Alphaproteobacteria</taxon>
        <taxon>Hyphomicrobiales</taxon>
        <taxon>Rhizobiaceae</taxon>
        <taxon>Rhizobium/Agrobacterium group</taxon>
        <taxon>Rhizobium</taxon>
    </lineage>
</organism>
<name>A0A7Y0FWL0_9HYPH</name>
<dbReference type="PANTHER" id="PTHR43630:SF2">
    <property type="entry name" value="GLYCOSYLTRANSFERASE"/>
    <property type="match status" value="1"/>
</dbReference>
<dbReference type="Pfam" id="PF00535">
    <property type="entry name" value="Glycos_transf_2"/>
    <property type="match status" value="1"/>
</dbReference>
<comment type="caution">
    <text evidence="3">The sequence shown here is derived from an EMBL/GenBank/DDBJ whole genome shotgun (WGS) entry which is preliminary data.</text>
</comment>